<dbReference type="PANTHER" id="PTHR31325">
    <property type="entry name" value="OS01G0798800 PROTEIN-RELATED"/>
    <property type="match status" value="1"/>
</dbReference>
<feature type="compositionally biased region" description="Low complexity" evidence="1">
    <location>
        <begin position="751"/>
        <end position="760"/>
    </location>
</feature>
<dbReference type="EMBL" id="OZ075145">
    <property type="protein sequence ID" value="CAL5049464.1"/>
    <property type="molecule type" value="Genomic_DNA"/>
</dbReference>
<keyword evidence="2" id="KW-0812">Transmembrane</keyword>
<feature type="transmembrane region" description="Helical" evidence="2">
    <location>
        <begin position="137"/>
        <end position="156"/>
    </location>
</feature>
<dbReference type="Pfam" id="PF13968">
    <property type="entry name" value="DUF4220"/>
    <property type="match status" value="1"/>
</dbReference>
<keyword evidence="2" id="KW-0472">Membrane</keyword>
<feature type="transmembrane region" description="Helical" evidence="2">
    <location>
        <begin position="44"/>
        <end position="65"/>
    </location>
</feature>
<keyword evidence="2" id="KW-1133">Transmembrane helix</keyword>
<dbReference type="InterPro" id="IPR007658">
    <property type="entry name" value="DUF594"/>
</dbReference>
<feature type="transmembrane region" description="Helical" evidence="2">
    <location>
        <begin position="375"/>
        <end position="396"/>
    </location>
</feature>
<reference evidence="5" key="1">
    <citation type="submission" date="2024-06" db="EMBL/GenBank/DDBJ databases">
        <authorList>
            <person name="Ryan C."/>
        </authorList>
    </citation>
    <scope>NUCLEOTIDE SEQUENCE [LARGE SCALE GENOMIC DNA]</scope>
</reference>
<feature type="transmembrane region" description="Helical" evidence="2">
    <location>
        <begin position="347"/>
        <end position="369"/>
    </location>
</feature>
<dbReference type="AlphaFoldDB" id="A0ABC9E205"/>
<feature type="domain" description="DUF4220" evidence="3">
    <location>
        <begin position="47"/>
        <end position="366"/>
    </location>
</feature>
<accession>A0ABC9E205</accession>
<evidence type="ECO:0000313" key="4">
    <source>
        <dbReference type="EMBL" id="CAL5049464.1"/>
    </source>
</evidence>
<dbReference type="InterPro" id="IPR025315">
    <property type="entry name" value="DUF4220"/>
</dbReference>
<gene>
    <name evidence="4" type="ORF">URODEC1_LOCUS91012</name>
</gene>
<feature type="region of interest" description="Disordered" evidence="1">
    <location>
        <begin position="751"/>
        <end position="772"/>
    </location>
</feature>
<sequence length="772" mass="87529">MLGLTSTMRWWEEWQLRILVLGSLLIQFILAFGGTLRRSRKTRWIIWLAYTGGDTLAIYALATLFTRQKLHRTAEEAKVNALEVVWAPVLLIHLGGHSNISAFSLEDNELWPRHIMTLMTQVAVAIYVFCKWWSGDWELLVASSLLFVLGIIKSALRPWALRSASFDSLQGLLSYRSVSPRREKGTAAAWWTWCTSQFLEHNEELKNRRRGLEKCGSLADYVQKASEAVLDTGTAADNQEEEGWDLMYNYYSSAIGHTNYFVDVIAPYSARLTELQSLMMKPISEQFQYMNRYVQAKTSIMYSNSRTLGSPLGIFLHLIVFPCLGISSAVLFFCSRKDGYSVDDIRVTYVLFCCTAALDCSLYFLWIGFLFHNPLGRYIFSCTGWLLQYNLLSYYGRKKKPTFLMKLAYFNSLKELINKSWYVKQVQSISYITTAVFQYVVIYGWKNYIKGDATRYKRFNNLRGQGALNVYGQMKEMGWSLSTRFDESVILWHIATDLCFHLPNESPQRVATDHMIQTTQLSEEAIRVTRHISNYMIYLLVTQPELLIPGTRPALFAIASDDIELILGNTSKEALDGEENIARAIMNATRSEGSAIINATTTEGTETESEATEAEAIEIEETEAEGTESEAIEIEETEAKGTLVHQTCKLAEALLKLDENIRWNLIQWVWMEMLCYSVSRRRGYLQAKSIGEGTDNLVHVWVLWALMGMETWVERYHRFEHSEEDGGAAAGGVGAAAAVRGGEEAYCVGVSSSSGSHTSSWEADQSERITAV</sequence>
<name>A0ABC9E205_9POAL</name>
<organism evidence="4 5">
    <name type="scientific">Urochloa decumbens</name>
    <dbReference type="NCBI Taxonomy" id="240449"/>
    <lineage>
        <taxon>Eukaryota</taxon>
        <taxon>Viridiplantae</taxon>
        <taxon>Streptophyta</taxon>
        <taxon>Embryophyta</taxon>
        <taxon>Tracheophyta</taxon>
        <taxon>Spermatophyta</taxon>
        <taxon>Magnoliopsida</taxon>
        <taxon>Liliopsida</taxon>
        <taxon>Poales</taxon>
        <taxon>Poaceae</taxon>
        <taxon>PACMAD clade</taxon>
        <taxon>Panicoideae</taxon>
        <taxon>Panicodae</taxon>
        <taxon>Paniceae</taxon>
        <taxon>Melinidinae</taxon>
        <taxon>Urochloa</taxon>
    </lineage>
</organism>
<feature type="transmembrane region" description="Helical" evidence="2">
    <location>
        <begin position="314"/>
        <end position="335"/>
    </location>
</feature>
<evidence type="ECO:0000256" key="1">
    <source>
        <dbReference type="SAM" id="MobiDB-lite"/>
    </source>
</evidence>
<reference evidence="4 5" key="2">
    <citation type="submission" date="2024-10" db="EMBL/GenBank/DDBJ databases">
        <authorList>
            <person name="Ryan C."/>
        </authorList>
    </citation>
    <scope>NUCLEOTIDE SEQUENCE [LARGE SCALE GENOMIC DNA]</scope>
</reference>
<evidence type="ECO:0000259" key="3">
    <source>
        <dbReference type="Pfam" id="PF13968"/>
    </source>
</evidence>
<proteinExistence type="predicted"/>
<dbReference type="Pfam" id="PF04578">
    <property type="entry name" value="DUF594"/>
    <property type="match status" value="1"/>
</dbReference>
<keyword evidence="5" id="KW-1185">Reference proteome</keyword>
<evidence type="ECO:0000256" key="2">
    <source>
        <dbReference type="SAM" id="Phobius"/>
    </source>
</evidence>
<dbReference type="Proteomes" id="UP001497457">
    <property type="component" value="Chromosome 35b"/>
</dbReference>
<evidence type="ECO:0000313" key="5">
    <source>
        <dbReference type="Proteomes" id="UP001497457"/>
    </source>
</evidence>
<feature type="transmembrane region" description="Helical" evidence="2">
    <location>
        <begin position="111"/>
        <end position="130"/>
    </location>
</feature>
<protein>
    <recommendedName>
        <fullName evidence="3">DUF4220 domain-containing protein</fullName>
    </recommendedName>
</protein>
<feature type="transmembrane region" description="Helical" evidence="2">
    <location>
        <begin position="14"/>
        <end position="32"/>
    </location>
</feature>